<dbReference type="InterPro" id="IPR002130">
    <property type="entry name" value="Cyclophilin-type_PPIase_dom"/>
</dbReference>
<accession>A7ARZ0</accession>
<feature type="repeat" description="WD" evidence="7">
    <location>
        <begin position="28"/>
        <end position="59"/>
    </location>
</feature>
<comment type="caution">
    <text evidence="10">The sequence shown here is derived from an EMBL/GenBank/DDBJ whole genome shotgun (WGS) entry which is preliminary data.</text>
</comment>
<dbReference type="PROSITE" id="PS50072">
    <property type="entry name" value="CSA_PPIASE_2"/>
    <property type="match status" value="1"/>
</dbReference>
<sequence length="589" mass="65809">MSDHSSPDHSSSEEEFGPQPIVDTSSTTKKRKDSLRSVVASASTRYIATGSDDGYINFWYYDTDGVQFVKRIEAHKARITHMRASLDGLVLGSIALDRKYNHIDFPSFDVVTRINLEFVPLCFEFITTSSSPHTILAIASAGDSKVYIYKPSISSKPERIVSISTKDIHTMVHNSRYDVCLAANRHGDVDVFDANTFKFPSKQSQLQFQMKGDTDLYEMRKVSTHVVSMAISPNGEFTAMHCHDGMIRLYRFVTMKLIRVYDESALMYSAAQSDPNASSLHLESVDFLKRRAQEIELAKLGTEQGEYSGMTFDSSSNYLIYPCLLGIKVVNIHTNNLVRLIGRSELSIRFLKVALLQNISNKGHISSSRSESKDVMDPIILATGYQKQKLYVFSNREPTEESLETRDVGAHVDPSTGQLTTKGISSTHIGERLAREAIIHTNMGDIHVRLFYKDCSKTVENFTVHALNGYYNNCTFHRVIPNFMIQGGDPSGDGTGGESIWGNEFEDEIVPHLKHDRPFTLSMANAGPNTNGSQFFITTVLCPWLDGKHTVFGRVISGTDIVQAIEQVPTNSDDKPLKDVNIINVKPIF</sequence>
<dbReference type="SUPFAM" id="SSF50891">
    <property type="entry name" value="Cyclophilin-like"/>
    <property type="match status" value="1"/>
</dbReference>
<evidence type="ECO:0000256" key="1">
    <source>
        <dbReference type="ARBA" id="ARBA00000971"/>
    </source>
</evidence>
<keyword evidence="11" id="KW-1185">Reference proteome</keyword>
<dbReference type="InterPro" id="IPR036322">
    <property type="entry name" value="WD40_repeat_dom_sf"/>
</dbReference>
<dbReference type="GO" id="GO:0006457">
    <property type="term" value="P:protein folding"/>
    <property type="evidence" value="ECO:0007669"/>
    <property type="project" value="InterPro"/>
</dbReference>
<evidence type="ECO:0000313" key="10">
    <source>
        <dbReference type="EMBL" id="EDO07309.1"/>
    </source>
</evidence>
<keyword evidence="4" id="KW-0677">Repeat</keyword>
<evidence type="ECO:0000313" key="11">
    <source>
        <dbReference type="Proteomes" id="UP000002173"/>
    </source>
</evidence>
<dbReference type="PANTHER" id="PTHR45625:SF4">
    <property type="entry name" value="PEPTIDYLPROLYL ISOMERASE DOMAIN AND WD REPEAT-CONTAINING PROTEIN 1"/>
    <property type="match status" value="1"/>
</dbReference>
<dbReference type="EMBL" id="AAXT01000002">
    <property type="protein sequence ID" value="EDO07309.1"/>
    <property type="molecule type" value="Genomic_DNA"/>
</dbReference>
<dbReference type="InterPro" id="IPR001680">
    <property type="entry name" value="WD40_rpt"/>
</dbReference>
<dbReference type="InParanoid" id="A7ARZ0"/>
<dbReference type="PANTHER" id="PTHR45625">
    <property type="entry name" value="PEPTIDYL-PROLYL CIS-TRANS ISOMERASE-RELATED"/>
    <property type="match status" value="1"/>
</dbReference>
<evidence type="ECO:0000256" key="3">
    <source>
        <dbReference type="ARBA" id="ARBA00022574"/>
    </source>
</evidence>
<dbReference type="InterPro" id="IPR029000">
    <property type="entry name" value="Cyclophilin-like_dom_sf"/>
</dbReference>
<feature type="domain" description="PPIase cyclophilin-type" evidence="9">
    <location>
        <begin position="433"/>
        <end position="587"/>
    </location>
</feature>
<dbReference type="Gene3D" id="2.40.100.10">
    <property type="entry name" value="Cyclophilin-like"/>
    <property type="match status" value="1"/>
</dbReference>
<dbReference type="SUPFAM" id="SSF50978">
    <property type="entry name" value="WD40 repeat-like"/>
    <property type="match status" value="1"/>
</dbReference>
<dbReference type="FunFam" id="2.40.100.10:FF:000003">
    <property type="entry name" value="Peptidylprolyl isomerase domain and WD repeat-containing 1"/>
    <property type="match status" value="1"/>
</dbReference>
<dbReference type="EC" id="5.2.1.8" evidence="2"/>
<dbReference type="Pfam" id="PF00400">
    <property type="entry name" value="WD40"/>
    <property type="match status" value="1"/>
</dbReference>
<dbReference type="InterPro" id="IPR020892">
    <property type="entry name" value="Cyclophilin-type_PPIase_CS"/>
</dbReference>
<dbReference type="InterPro" id="IPR044666">
    <property type="entry name" value="Cyclophilin_A-like"/>
</dbReference>
<feature type="region of interest" description="Disordered" evidence="8">
    <location>
        <begin position="1"/>
        <end position="29"/>
    </location>
</feature>
<reference evidence="10 11" key="1">
    <citation type="journal article" date="2007" name="PLoS Pathog.">
        <title>Genome sequence of Babesia bovis and comparative analysis of apicomplexan hemoprotozoa.</title>
        <authorList>
            <person name="Brayton K.A."/>
            <person name="Lau A.O.T."/>
            <person name="Herndon D.R."/>
            <person name="Hannick L."/>
            <person name="Kappmeyer L.S."/>
            <person name="Berens S.J."/>
            <person name="Bidwell S.L."/>
            <person name="Brown W.C."/>
            <person name="Crabtree J."/>
            <person name="Fadrosh D."/>
            <person name="Feldblum T."/>
            <person name="Forberger H.A."/>
            <person name="Haas B.J."/>
            <person name="Howell J.M."/>
            <person name="Khouri H."/>
            <person name="Koo H."/>
            <person name="Mann D.J."/>
            <person name="Norimine J."/>
            <person name="Paulsen I.T."/>
            <person name="Radune D."/>
            <person name="Ren Q."/>
            <person name="Smith R.K. Jr."/>
            <person name="Suarez C.E."/>
            <person name="White O."/>
            <person name="Wortman J.R."/>
            <person name="Knowles D.P. Jr."/>
            <person name="McElwain T.F."/>
            <person name="Nene V.M."/>
        </authorList>
    </citation>
    <scope>NUCLEOTIDE SEQUENCE [LARGE SCALE GENOMIC DNA]</scope>
    <source>
        <strain evidence="10">T2Bo</strain>
    </source>
</reference>
<dbReference type="GO" id="GO:0003755">
    <property type="term" value="F:peptidyl-prolyl cis-trans isomerase activity"/>
    <property type="evidence" value="ECO:0007669"/>
    <property type="project" value="UniProtKB-KW"/>
</dbReference>
<dbReference type="CDD" id="cd01927">
    <property type="entry name" value="cyclophilin_WD40"/>
    <property type="match status" value="1"/>
</dbReference>
<dbReference type="SMART" id="SM00320">
    <property type="entry name" value="WD40"/>
    <property type="match status" value="3"/>
</dbReference>
<dbReference type="PROSITE" id="PS00170">
    <property type="entry name" value="CSA_PPIASE_1"/>
    <property type="match status" value="1"/>
</dbReference>
<protein>
    <recommendedName>
        <fullName evidence="2">peptidylprolyl isomerase</fullName>
        <ecNumber evidence="2">5.2.1.8</ecNumber>
    </recommendedName>
</protein>
<keyword evidence="6 10" id="KW-0413">Isomerase</keyword>
<dbReference type="PROSITE" id="PS50082">
    <property type="entry name" value="WD_REPEATS_2"/>
    <property type="match status" value="1"/>
</dbReference>
<dbReference type="STRING" id="5865.A7ARZ0"/>
<dbReference type="FunCoup" id="A7ARZ0">
    <property type="interactions" value="455"/>
</dbReference>
<reference evidence="11" key="3">
    <citation type="journal article" date="2021" name="Int. J. Parasitol.">
        <title>Comparative analysis of gene expression between Babesia bovis blood stages and kinetes allowed by improved genome annotation.</title>
        <authorList>
            <person name="Ueti M.W."/>
            <person name="Johnson W.C."/>
            <person name="Kappmeyer L.S."/>
            <person name="Herndon D.R."/>
            <person name="Mousel M.R."/>
            <person name="Reif K.E."/>
            <person name="Taus N.S."/>
            <person name="Ifeonu O.O."/>
            <person name="Silva J.C."/>
            <person name="Suarez C.E."/>
            <person name="Brayton K.A."/>
        </authorList>
    </citation>
    <scope>NUCLEOTIDE SEQUENCE [LARGE SCALE GENOMIC DNA]</scope>
</reference>
<feature type="region of interest" description="Disordered" evidence="8">
    <location>
        <begin position="402"/>
        <end position="421"/>
    </location>
</feature>
<dbReference type="GO" id="GO:0005634">
    <property type="term" value="C:nucleus"/>
    <property type="evidence" value="ECO:0007669"/>
    <property type="project" value="UniProtKB-ARBA"/>
</dbReference>
<evidence type="ECO:0000256" key="4">
    <source>
        <dbReference type="ARBA" id="ARBA00022737"/>
    </source>
</evidence>
<evidence type="ECO:0000256" key="5">
    <source>
        <dbReference type="ARBA" id="ARBA00023110"/>
    </source>
</evidence>
<evidence type="ECO:0000256" key="8">
    <source>
        <dbReference type="SAM" id="MobiDB-lite"/>
    </source>
</evidence>
<proteinExistence type="predicted"/>
<feature type="compositionally biased region" description="Basic and acidic residues" evidence="8">
    <location>
        <begin position="1"/>
        <end position="12"/>
    </location>
</feature>
<dbReference type="InterPro" id="IPR015943">
    <property type="entry name" value="WD40/YVTN_repeat-like_dom_sf"/>
</dbReference>
<dbReference type="VEuPathDB" id="PiroplasmaDB:BBOV_IV009550"/>
<evidence type="ECO:0000259" key="9">
    <source>
        <dbReference type="PROSITE" id="PS50072"/>
    </source>
</evidence>
<comment type="catalytic activity">
    <reaction evidence="1">
        <text>[protein]-peptidylproline (omega=180) = [protein]-peptidylproline (omega=0)</text>
        <dbReference type="Rhea" id="RHEA:16237"/>
        <dbReference type="Rhea" id="RHEA-COMP:10747"/>
        <dbReference type="Rhea" id="RHEA-COMP:10748"/>
        <dbReference type="ChEBI" id="CHEBI:83833"/>
        <dbReference type="ChEBI" id="CHEBI:83834"/>
        <dbReference type="EC" id="5.2.1.8"/>
    </reaction>
</comment>
<dbReference type="Proteomes" id="UP000002173">
    <property type="component" value="Unassembled WGS sequence"/>
</dbReference>
<organism evidence="10 11">
    <name type="scientific">Babesia bovis</name>
    <dbReference type="NCBI Taxonomy" id="5865"/>
    <lineage>
        <taxon>Eukaryota</taxon>
        <taxon>Sar</taxon>
        <taxon>Alveolata</taxon>
        <taxon>Apicomplexa</taxon>
        <taxon>Aconoidasida</taxon>
        <taxon>Piroplasmida</taxon>
        <taxon>Babesiidae</taxon>
        <taxon>Babesia</taxon>
    </lineage>
</organism>
<keyword evidence="3 7" id="KW-0853">WD repeat</keyword>
<evidence type="ECO:0000256" key="6">
    <source>
        <dbReference type="ARBA" id="ARBA00023235"/>
    </source>
</evidence>
<gene>
    <name evidence="10" type="ORF">BBOV_IV009550</name>
</gene>
<dbReference type="OMA" id="FYMFTRV"/>
<keyword evidence="5" id="KW-0697">Rotamase</keyword>
<dbReference type="eggNOG" id="KOG0882">
    <property type="taxonomic scope" value="Eukaryota"/>
</dbReference>
<evidence type="ECO:0000256" key="2">
    <source>
        <dbReference type="ARBA" id="ARBA00013194"/>
    </source>
</evidence>
<reference evidence="11" key="2">
    <citation type="journal article" date="2020" name="Data Brief">
        <title>Transcriptome dataset of Babesia bovis life stages within vertebrate and invertebrate hosts.</title>
        <authorList>
            <person name="Ueti M.W."/>
            <person name="Johnson W.C."/>
            <person name="Kappmeyer L.S."/>
            <person name="Herndon D.R."/>
            <person name="Mousel M.R."/>
            <person name="Reif K.E."/>
            <person name="Taus N.S."/>
            <person name="Ifeonu O.O."/>
            <person name="Silva J.C."/>
            <person name="Suarez C.E."/>
            <person name="Brayton K.A."/>
        </authorList>
    </citation>
    <scope>NUCLEOTIDE SEQUENCE [LARGE SCALE GENOMIC DNA]</scope>
</reference>
<dbReference type="PRINTS" id="PR00153">
    <property type="entry name" value="CSAPPISMRASE"/>
</dbReference>
<evidence type="ECO:0000256" key="7">
    <source>
        <dbReference type="PROSITE-ProRule" id="PRU00221"/>
    </source>
</evidence>
<dbReference type="Pfam" id="PF00160">
    <property type="entry name" value="Pro_isomerase"/>
    <property type="match status" value="1"/>
</dbReference>
<dbReference type="AlphaFoldDB" id="A7ARZ0"/>
<dbReference type="Gene3D" id="2.130.10.10">
    <property type="entry name" value="YVTN repeat-like/Quinoprotein amine dehydrogenase"/>
    <property type="match status" value="1"/>
</dbReference>
<name>A7ARZ0_BABBO</name>